<dbReference type="Proteomes" id="UP000249949">
    <property type="component" value="Chromosome"/>
</dbReference>
<evidence type="ECO:0000313" key="1">
    <source>
        <dbReference type="EMBL" id="ARS64325.1"/>
    </source>
</evidence>
<proteinExistence type="predicted"/>
<dbReference type="OrthoDB" id="4745at2157"/>
<organism evidence="1 2">
    <name type="scientific">Candidatus Nitrosomarinus catalinensis</name>
    <dbReference type="NCBI Taxonomy" id="1898749"/>
    <lineage>
        <taxon>Archaea</taxon>
        <taxon>Nitrososphaerota</taxon>
        <taxon>Nitrososphaeria</taxon>
        <taxon>Nitrosopumilales</taxon>
        <taxon>Nitrosopumilaceae</taxon>
        <taxon>Candidatus Nitrosomarinus</taxon>
    </lineage>
</organism>
<dbReference type="KEGG" id="nct:NMSP_0704"/>
<gene>
    <name evidence="1" type="ORF">NMSP_0704</name>
</gene>
<name>A0A2Z2HKP5_9ARCH</name>
<accession>A0A2Z2HKP5</accession>
<dbReference type="AlphaFoldDB" id="A0A2Z2HKP5"/>
<sequence length="117" mass="14120">MTFHKYLADSKMFEYDKHYRECQQQNKPFIKSKINPLHGNYSVNVDLMTCDYVFSKLELNEIIKLIHDEKKFVNLNFKNILYDFSIDEEVIWIDGISIEHMDIICNSIYDLTQKYHD</sequence>
<dbReference type="RefSeq" id="WP_086907451.1">
    <property type="nucleotide sequence ID" value="NZ_CP021324.1"/>
</dbReference>
<keyword evidence="2" id="KW-1185">Reference proteome</keyword>
<dbReference type="GeneID" id="32901186"/>
<protein>
    <submittedName>
        <fullName evidence="1">Uncharacterized protein</fullName>
    </submittedName>
</protein>
<evidence type="ECO:0000313" key="2">
    <source>
        <dbReference type="Proteomes" id="UP000249949"/>
    </source>
</evidence>
<dbReference type="EMBL" id="CP021324">
    <property type="protein sequence ID" value="ARS64325.1"/>
    <property type="molecule type" value="Genomic_DNA"/>
</dbReference>
<reference evidence="1 2" key="1">
    <citation type="journal article" date="2017" name="Environ. Microbiol.">
        <title>Genome and epigenome of a novel marine Thaumarchaeota strain suggest viral infection, phosphorothioation DNA modification and multiple restriction systems.</title>
        <authorList>
            <person name="Ahlgren N.A."/>
            <person name="Chen Y."/>
            <person name="Needham D.M."/>
            <person name="Parada A.E."/>
            <person name="Sachdeva R."/>
            <person name="Trinh V."/>
            <person name="Chen T."/>
            <person name="Fuhrman J.A."/>
        </authorList>
    </citation>
    <scope>NUCLEOTIDE SEQUENCE [LARGE SCALE GENOMIC DNA]</scope>
    <source>
        <strain evidence="1 2">SPOT01</strain>
    </source>
</reference>